<dbReference type="EMBL" id="JASBWS010000001">
    <property type="protein sequence ID" value="KAJ9117940.1"/>
    <property type="molecule type" value="Genomic_DNA"/>
</dbReference>
<name>A0ACC2X1M2_9TREE</name>
<comment type="caution">
    <text evidence="1">The sequence shown here is derived from an EMBL/GenBank/DDBJ whole genome shotgun (WGS) entry which is preliminary data.</text>
</comment>
<keyword evidence="2" id="KW-1185">Reference proteome</keyword>
<gene>
    <name evidence="1" type="ORF">QFC20_000221</name>
</gene>
<dbReference type="Proteomes" id="UP001230649">
    <property type="component" value="Unassembled WGS sequence"/>
</dbReference>
<evidence type="ECO:0000313" key="2">
    <source>
        <dbReference type="Proteomes" id="UP001230649"/>
    </source>
</evidence>
<accession>A0ACC2X1M2</accession>
<proteinExistence type="predicted"/>
<sequence length="924" mass="98753">MGFGWQDPSPVPVALHSATPVSGMGTSSGDLKNSMYGMGGDQDVNKPRMRQEGFNVGHSGHESSRIGQNYFNNVYPMSQDPSGNLAQDTSSDPLGHSNFDFNTFNLQQALAQQLQGLAESSNQSSNVRGMDNMKPHQGSNVAKGSSSMSPDALSAFVANNITSQDLMAGQIPNGQGANNDNQQNRNFPGDFNLQFGDGQQMNNMDILSPEYWAAFEQNTHYQPMDMGNGNAMNGQPNQQNANNFMNQGQGAQADLPHDAQRLFQQLQAGLKANLQGPAPAWADTGRNGQGMNGPEHSREPQRGRQPSAASARNIPNQQTLAQCLLPSFSPLDKGVNNFDFDFSRLDMAGHRVANPIGDRNLASASATATAAVMNMDMNYGNSNGINGINPSFVDPSATFNPAMMNTSVFSHLKDQQSGFAHAGNLDHSVGTPRTSSMLSTRSSSIGSDKDVEMQTPSSLPPAEGNRNAGGQAVTHAAVNPAHLQRPRSPSATRAGNSKSSARRSTSNTRPRIGSGDGIGPARRPSFNSHTVARTSAMQGSYPHPHQPPATAPTVGGGRPQHKRSSSSTNQIQTLASGVNTLGIEKDAEWRHLAGMGAIPLTSPKSAYAATFNASDGGLSHSPVSTDSPTSTVLRSPASGKPRTLSTTEASSGRPNIRRKSSTSRTRRDTRTVIAVKKEDLFDADDSALMDANDIAVSDGEHEEIIELTAEELSRMTDTQIAAEKRRRAHNLVERHRREAINRGFVDLEALLSSSDTARRLIGEAKNRGGDQDEEMPTSAKKGKKSKKNNKKTSGGGMCKETILQSALGLLQEQRRMIDEQRSIINTLRSQASLMAVPNGSSLIPESVFNQLNANYIALGIPGNDDQLRAIDDGTSGGAQSGMSVDPLLSRGRRLSSNSDIRARSRSALRQMNAIQESPGEGHQA</sequence>
<organism evidence="1 2">
    <name type="scientific">Naganishia adeliensis</name>
    <dbReference type="NCBI Taxonomy" id="92952"/>
    <lineage>
        <taxon>Eukaryota</taxon>
        <taxon>Fungi</taxon>
        <taxon>Dikarya</taxon>
        <taxon>Basidiomycota</taxon>
        <taxon>Agaricomycotina</taxon>
        <taxon>Tremellomycetes</taxon>
        <taxon>Filobasidiales</taxon>
        <taxon>Filobasidiaceae</taxon>
        <taxon>Naganishia</taxon>
    </lineage>
</organism>
<evidence type="ECO:0000313" key="1">
    <source>
        <dbReference type="EMBL" id="KAJ9117940.1"/>
    </source>
</evidence>
<reference evidence="1" key="1">
    <citation type="submission" date="2023-04" db="EMBL/GenBank/DDBJ databases">
        <title>Draft Genome sequencing of Naganishia species isolated from polar environments using Oxford Nanopore Technology.</title>
        <authorList>
            <person name="Leo P."/>
            <person name="Venkateswaran K."/>
        </authorList>
    </citation>
    <scope>NUCLEOTIDE SEQUENCE</scope>
    <source>
        <strain evidence="1">MNA-CCFEE 5262</strain>
    </source>
</reference>
<protein>
    <submittedName>
        <fullName evidence="1">Uncharacterized protein</fullName>
    </submittedName>
</protein>